<dbReference type="SUPFAM" id="SSF56300">
    <property type="entry name" value="Metallo-dependent phosphatases"/>
    <property type="match status" value="1"/>
</dbReference>
<dbReference type="InterPro" id="IPR004843">
    <property type="entry name" value="Calcineurin-like_PHP"/>
</dbReference>
<feature type="signal peptide" evidence="3">
    <location>
        <begin position="1"/>
        <end position="19"/>
    </location>
</feature>
<dbReference type="EMBL" id="KZ110603">
    <property type="protein sequence ID" value="OSX58745.1"/>
    <property type="molecule type" value="Genomic_DNA"/>
</dbReference>
<dbReference type="OrthoDB" id="282973at2759"/>
<evidence type="ECO:0000259" key="4">
    <source>
        <dbReference type="Pfam" id="PF00149"/>
    </source>
</evidence>
<name>A0A1X6MQU5_9APHY</name>
<evidence type="ECO:0000256" key="2">
    <source>
        <dbReference type="ARBA" id="ARBA00023180"/>
    </source>
</evidence>
<evidence type="ECO:0000313" key="5">
    <source>
        <dbReference type="EMBL" id="OSX58745.1"/>
    </source>
</evidence>
<protein>
    <recommendedName>
        <fullName evidence="4">Calcineurin-like phosphoesterase domain-containing protein</fullName>
    </recommendedName>
</protein>
<keyword evidence="6" id="KW-1185">Reference proteome</keyword>
<sequence>MLSATFLALCLTFAEQTISLPNHGLGPSAYTVPGAFPTSLYQSYYNDPTATSAEPQPVISDPVTDETYPYWLTDPETIPQNDTFEAHPLPPPATSDVFLETAISQIISIAENPVFGNDTCTRCQASLEVAKFLVMATPAQGPLLATRLCEHFNYTNDCGTMYGIYTLGSFITQTLAYADVGGYDGQMICSNFLSLCPVAPTSPLNLTSWFAKPKPDPLPPRKQPTGQRLKVLHLSDLHIDPRYSIGSESNCSAYLCCRVQSYNPASMDKITAPAARYGSYYCDAPYPLILAALQAVPVVTGTEEDGFNFTIYTGDLVSHDPDNELSRYAVTFHSQAKTVLYDLIGRMIKTGPVYAVQGNHDTYSQAMSSPYNIGHGLTNQYKWYVDYDHLAALWQLEKWISLETAQQARTHYAAYSVQRQDGLRIITINTDFCASSANYFNYINLASSDNSGMLRFLTDELQDAEDAGDRVWILGHVLSGWDGTEPLENPSNLCDVDRFSPHVIAAIFFGHTHEDQLTIFYTNNATTMSAETAQTAAWIVPSVTPISNLNSGFRMYEVDSGTFDILDAYTWAADVNTFPELDGQTEFGPTYALEYSTRSAYGDSITGWGPNDPLNATWWHLVTEGRALNSDAVQLFNTYQGKSSVRTPECTGDCITAKICYMRSGSSSLSFANCPAGYGTVSNGYYP</sequence>
<dbReference type="PANTHER" id="PTHR10340:SF27">
    <property type="entry name" value="ACL091CP"/>
    <property type="match status" value="1"/>
</dbReference>
<organism evidence="5 6">
    <name type="scientific">Postia placenta MAD-698-R-SB12</name>
    <dbReference type="NCBI Taxonomy" id="670580"/>
    <lineage>
        <taxon>Eukaryota</taxon>
        <taxon>Fungi</taxon>
        <taxon>Dikarya</taxon>
        <taxon>Basidiomycota</taxon>
        <taxon>Agaricomycotina</taxon>
        <taxon>Agaricomycetes</taxon>
        <taxon>Polyporales</taxon>
        <taxon>Adustoporiaceae</taxon>
        <taxon>Rhodonia</taxon>
    </lineage>
</organism>
<keyword evidence="3" id="KW-0732">Signal</keyword>
<dbReference type="GO" id="GO:0005615">
    <property type="term" value="C:extracellular space"/>
    <property type="evidence" value="ECO:0007669"/>
    <property type="project" value="TreeGrafter"/>
</dbReference>
<dbReference type="RefSeq" id="XP_024335539.1">
    <property type="nucleotide sequence ID" value="XM_024486621.1"/>
</dbReference>
<reference evidence="5 6" key="1">
    <citation type="submission" date="2017-04" db="EMBL/GenBank/DDBJ databases">
        <title>Genome Sequence of the Model Brown-Rot Fungus Postia placenta SB12.</title>
        <authorList>
            <consortium name="DOE Joint Genome Institute"/>
            <person name="Gaskell J."/>
            <person name="Kersten P."/>
            <person name="Larrondo L.F."/>
            <person name="Canessa P."/>
            <person name="Martinez D."/>
            <person name="Hibbett D."/>
            <person name="Schmoll M."/>
            <person name="Kubicek C.P."/>
            <person name="Martinez A.T."/>
            <person name="Yadav J."/>
            <person name="Master E."/>
            <person name="Magnuson J.K."/>
            <person name="James T."/>
            <person name="Yaver D."/>
            <person name="Berka R."/>
            <person name="Labutti K."/>
            <person name="Lipzen A."/>
            <person name="Aerts A."/>
            <person name="Barry K."/>
            <person name="Henrissat B."/>
            <person name="Blanchette R."/>
            <person name="Grigoriev I."/>
            <person name="Cullen D."/>
        </authorList>
    </citation>
    <scope>NUCLEOTIDE SEQUENCE [LARGE SCALE GENOMIC DNA]</scope>
    <source>
        <strain evidence="5 6">MAD-698-R-SB12</strain>
    </source>
</reference>
<proteinExistence type="predicted"/>
<gene>
    <name evidence="5" type="ORF">POSPLADRAFT_1152099</name>
</gene>
<keyword evidence="1" id="KW-0378">Hydrolase</keyword>
<dbReference type="Proteomes" id="UP000194127">
    <property type="component" value="Unassembled WGS sequence"/>
</dbReference>
<evidence type="ECO:0000313" key="6">
    <source>
        <dbReference type="Proteomes" id="UP000194127"/>
    </source>
</evidence>
<dbReference type="PANTHER" id="PTHR10340">
    <property type="entry name" value="SPHINGOMYELIN PHOSPHODIESTERASE"/>
    <property type="match status" value="1"/>
</dbReference>
<dbReference type="AlphaFoldDB" id="A0A1X6MQU5"/>
<dbReference type="Pfam" id="PF00149">
    <property type="entry name" value="Metallophos"/>
    <property type="match status" value="1"/>
</dbReference>
<keyword evidence="2" id="KW-0325">Glycoprotein</keyword>
<feature type="domain" description="Calcineurin-like phosphoesterase" evidence="4">
    <location>
        <begin position="229"/>
        <end position="514"/>
    </location>
</feature>
<dbReference type="STRING" id="670580.A0A1X6MQU5"/>
<feature type="chain" id="PRO_5012665487" description="Calcineurin-like phosphoesterase domain-containing protein" evidence="3">
    <location>
        <begin position="20"/>
        <end position="687"/>
    </location>
</feature>
<evidence type="ECO:0000256" key="1">
    <source>
        <dbReference type="ARBA" id="ARBA00022801"/>
    </source>
</evidence>
<dbReference type="GO" id="GO:0008081">
    <property type="term" value="F:phosphoric diester hydrolase activity"/>
    <property type="evidence" value="ECO:0007669"/>
    <property type="project" value="TreeGrafter"/>
</dbReference>
<accession>A0A1X6MQU5</accession>
<dbReference type="InterPro" id="IPR041805">
    <property type="entry name" value="ASMase/PPN1_MPP"/>
</dbReference>
<dbReference type="InterPro" id="IPR029052">
    <property type="entry name" value="Metallo-depent_PP-like"/>
</dbReference>
<dbReference type="GeneID" id="36331570"/>
<dbReference type="CDD" id="cd00842">
    <property type="entry name" value="MPP_ASMase"/>
    <property type="match status" value="1"/>
</dbReference>
<dbReference type="Gene3D" id="3.60.21.10">
    <property type="match status" value="1"/>
</dbReference>
<evidence type="ECO:0000256" key="3">
    <source>
        <dbReference type="SAM" id="SignalP"/>
    </source>
</evidence>